<dbReference type="Pfam" id="PF06048">
    <property type="entry name" value="DUF927"/>
    <property type="match status" value="1"/>
</dbReference>
<sequence>MNQAQELDKSVIDVKLAEIVNLAKQPANELKPYIDPTPSGVFYVTREQDKDTGEVKEKRTPLSSCFKHCGGGVDDDGNHYAVLEKPEHYGKPSKTIVLPLGVVGTGQGWSVLQNNGVMVNSPKQGREKLADHIQREALNISHAITTKGGWHHDGKAYILPSGEVLTHQDDLNVIYNGDKSQAEAFKGKGTVQSWNDAIGRYLAGNSRLCLAVGTALAAPLLKLLGMESGGFHIHSDSSDGKTTAAKIALSVWAHPLTAKASWNGTGYAFTNLANSRNDNFMMLDEIGEATQKAVCDVAYSVLNGTSKAQGAKDGGNRAMSMWRTLLFSTGEKPIRSYVERGGKYQWQAGQETRLPSIPANAGKSLGVFDTVHSFDTGKAFADHLNQASLEHYGTVGAAFVDALLNNQEATTATARQYMDTFKATLPPMGNQAGRISDRFALVVSALQLAIDAGLLPLSHEEAAQAVKQCLDDWIVRSGTGNYEERKIFEYGAAFFEQYAYNRFVSVNKASSNEHTPPNFAGLREERGEQTPLYWVLPSVFDAEICQDFDRAKVVQVYEVAGWLLTPPTGRDKTKTKTFNGEKKRYYVFIGSVPPIEQDEETE</sequence>
<organism evidence="2 3">
    <name type="scientific">Vitreoscilla massiliensis</name>
    <dbReference type="NCBI Taxonomy" id="1689272"/>
    <lineage>
        <taxon>Bacteria</taxon>
        <taxon>Pseudomonadati</taxon>
        <taxon>Pseudomonadota</taxon>
        <taxon>Betaproteobacteria</taxon>
        <taxon>Neisseriales</taxon>
        <taxon>Neisseriaceae</taxon>
        <taxon>Vitreoscilla</taxon>
    </lineage>
</organism>
<dbReference type="InterPro" id="IPR009270">
    <property type="entry name" value="DUF927"/>
</dbReference>
<dbReference type="EMBL" id="CP091511">
    <property type="protein sequence ID" value="UOO87984.1"/>
    <property type="molecule type" value="Genomic_DNA"/>
</dbReference>
<name>A0ABY4DWU5_9NEIS</name>
<feature type="domain" description="DUF927" evidence="1">
    <location>
        <begin position="76"/>
        <end position="318"/>
    </location>
</feature>
<evidence type="ECO:0000259" key="1">
    <source>
        <dbReference type="Pfam" id="PF06048"/>
    </source>
</evidence>
<gene>
    <name evidence="2" type="ORF">LVJ82_10815</name>
</gene>
<evidence type="ECO:0000313" key="3">
    <source>
        <dbReference type="Proteomes" id="UP000832011"/>
    </source>
</evidence>
<evidence type="ECO:0000313" key="2">
    <source>
        <dbReference type="EMBL" id="UOO87984.1"/>
    </source>
</evidence>
<accession>A0ABY4DWU5</accession>
<proteinExistence type="predicted"/>
<dbReference type="RefSeq" id="WP_058356577.1">
    <property type="nucleotide sequence ID" value="NZ_CABKVG010000009.1"/>
</dbReference>
<protein>
    <submittedName>
        <fullName evidence="2">DUF927 domain-containing protein</fullName>
    </submittedName>
</protein>
<reference evidence="2 3" key="1">
    <citation type="journal article" date="2022" name="Res Sq">
        <title>Evolution of multicellular longitudinally dividing oral cavity symbionts (Neisseriaceae).</title>
        <authorList>
            <person name="Nyongesa S."/>
            <person name="Weber P."/>
            <person name="Bernet E."/>
            <person name="Pullido F."/>
            <person name="Nieckarz M."/>
            <person name="Delaby M."/>
            <person name="Nieves C."/>
            <person name="Viehboeck T."/>
            <person name="Krause N."/>
            <person name="Rivera-Millot A."/>
            <person name="Nakamura A."/>
            <person name="Vischer N."/>
            <person name="VanNieuwenhze M."/>
            <person name="Brun Y."/>
            <person name="Cava F."/>
            <person name="Bulgheresi S."/>
            <person name="Veyrier F."/>
        </authorList>
    </citation>
    <scope>NUCLEOTIDE SEQUENCE [LARGE SCALE GENOMIC DNA]</scope>
    <source>
        <strain evidence="2 3">SN4</strain>
    </source>
</reference>
<keyword evidence="3" id="KW-1185">Reference proteome</keyword>
<dbReference type="Proteomes" id="UP000832011">
    <property type="component" value="Chromosome"/>
</dbReference>